<protein>
    <submittedName>
        <fullName evidence="1">Uncharacterized protein</fullName>
    </submittedName>
</protein>
<proteinExistence type="predicted"/>
<dbReference type="EMBL" id="LECT01000004">
    <property type="protein sequence ID" value="KLU07676.1"/>
    <property type="molecule type" value="Genomic_DNA"/>
</dbReference>
<evidence type="ECO:0000313" key="2">
    <source>
        <dbReference type="Proteomes" id="UP000036367"/>
    </source>
</evidence>
<reference evidence="1" key="1">
    <citation type="submission" date="2015-05" db="EMBL/GenBank/DDBJ databases">
        <title>Permanent draft genome of Rhodopirellula islandicus K833.</title>
        <authorList>
            <person name="Kizina J."/>
            <person name="Richter M."/>
            <person name="Glockner F.O."/>
            <person name="Harder J."/>
        </authorList>
    </citation>
    <scope>NUCLEOTIDE SEQUENCE [LARGE SCALE GENOMIC DNA]</scope>
    <source>
        <strain evidence="1">K833</strain>
    </source>
</reference>
<keyword evidence="2" id="KW-1185">Reference proteome</keyword>
<sequence>MMTVWFHASMDGDNYLEAGGQDIGLVVPDISSRASTLTTGESP</sequence>
<dbReference type="PATRIC" id="fig|595434.4.peg.281"/>
<name>A0A0J1BMD0_RHOIS</name>
<evidence type="ECO:0000313" key="1">
    <source>
        <dbReference type="EMBL" id="KLU07676.1"/>
    </source>
</evidence>
<dbReference type="AlphaFoldDB" id="A0A0J1BMD0"/>
<organism evidence="1 2">
    <name type="scientific">Rhodopirellula islandica</name>
    <dbReference type="NCBI Taxonomy" id="595434"/>
    <lineage>
        <taxon>Bacteria</taxon>
        <taxon>Pseudomonadati</taxon>
        <taxon>Planctomycetota</taxon>
        <taxon>Planctomycetia</taxon>
        <taxon>Pirellulales</taxon>
        <taxon>Pirellulaceae</taxon>
        <taxon>Rhodopirellula</taxon>
    </lineage>
</organism>
<comment type="caution">
    <text evidence="1">The sequence shown here is derived from an EMBL/GenBank/DDBJ whole genome shotgun (WGS) entry which is preliminary data.</text>
</comment>
<dbReference type="Proteomes" id="UP000036367">
    <property type="component" value="Unassembled WGS sequence"/>
</dbReference>
<gene>
    <name evidence="1" type="ORF">RISK_000297</name>
</gene>
<accession>A0A0J1BMD0</accession>